<protein>
    <submittedName>
        <fullName evidence="4">Amino acid ABC transporter substrate-binding protein, PAAT family</fullName>
    </submittedName>
</protein>
<reference evidence="4 5" key="1">
    <citation type="submission" date="2017-04" db="EMBL/GenBank/DDBJ databases">
        <authorList>
            <person name="Afonso C.L."/>
            <person name="Miller P.J."/>
            <person name="Scott M.A."/>
            <person name="Spackman E."/>
            <person name="Goraichik I."/>
            <person name="Dimitrov K.M."/>
            <person name="Suarez D.L."/>
            <person name="Swayne D.E."/>
        </authorList>
    </citation>
    <scope>NUCLEOTIDE SEQUENCE [LARGE SCALE GENOMIC DNA]</scope>
    <source>
        <strain evidence="4 5">VK13</strain>
    </source>
</reference>
<dbReference type="SMART" id="SM00062">
    <property type="entry name" value="PBPb"/>
    <property type="match status" value="1"/>
</dbReference>
<dbReference type="STRING" id="1938817.SAMN06296008_10963"/>
<dbReference type="Proteomes" id="UP000192708">
    <property type="component" value="Unassembled WGS sequence"/>
</dbReference>
<dbReference type="Gene3D" id="3.40.190.10">
    <property type="entry name" value="Periplasmic binding protein-like II"/>
    <property type="match status" value="2"/>
</dbReference>
<dbReference type="RefSeq" id="WP_084283854.1">
    <property type="nucleotide sequence ID" value="NZ_FWXJ01000009.1"/>
</dbReference>
<dbReference type="InterPro" id="IPR001638">
    <property type="entry name" value="Solute-binding_3/MltF_N"/>
</dbReference>
<proteinExistence type="predicted"/>
<gene>
    <name evidence="4" type="ORF">SAMN06296008_10963</name>
</gene>
<feature type="domain" description="Solute-binding protein family 3/N-terminal" evidence="3">
    <location>
        <begin position="44"/>
        <end position="283"/>
    </location>
</feature>
<feature type="chain" id="PRO_5012438821" evidence="2">
    <location>
        <begin position="24"/>
        <end position="294"/>
    </location>
</feature>
<sequence>MKLAHFRWILSLLIGLLCWQASAADLQEIKAKGEIRHLGIPYANFVTGAGDGFDVELMQGFAKHLGVKYVLVYTDFYSVVKDLLGKSVSINNGQAVLEGNFPVKGDVISTGFTYLPWREQILLFSEPTFPSQVVLIARSDSTIKPIQPSKNLANDVLETKKLIGKQSLLVMERTCLDPANYGLKGTGYNLHPYVKSANINEMVPALLNKDADLSLLDLPDLMLDLKKWAGKFKVLGPVSEHQVLATAFPKDAPRLKDEFNVYLKKIKADGTYDGLVDKYYPGIRNYFPVFFAKN</sequence>
<feature type="signal peptide" evidence="2">
    <location>
        <begin position="1"/>
        <end position="23"/>
    </location>
</feature>
<accession>A0A1W2AMB2</accession>
<keyword evidence="5" id="KW-1185">Reference proteome</keyword>
<dbReference type="PANTHER" id="PTHR35936">
    <property type="entry name" value="MEMBRANE-BOUND LYTIC MUREIN TRANSGLYCOSYLASE F"/>
    <property type="match status" value="1"/>
</dbReference>
<dbReference type="EMBL" id="FWXJ01000009">
    <property type="protein sequence ID" value="SMC61652.1"/>
    <property type="molecule type" value="Genomic_DNA"/>
</dbReference>
<evidence type="ECO:0000256" key="1">
    <source>
        <dbReference type="ARBA" id="ARBA00022729"/>
    </source>
</evidence>
<organism evidence="4 5">
    <name type="scientific">Polynucleobacter kasalickyi</name>
    <dbReference type="NCBI Taxonomy" id="1938817"/>
    <lineage>
        <taxon>Bacteria</taxon>
        <taxon>Pseudomonadati</taxon>
        <taxon>Pseudomonadota</taxon>
        <taxon>Betaproteobacteria</taxon>
        <taxon>Burkholderiales</taxon>
        <taxon>Burkholderiaceae</taxon>
        <taxon>Polynucleobacter</taxon>
    </lineage>
</organism>
<dbReference type="OrthoDB" id="368476at2"/>
<dbReference type="AlphaFoldDB" id="A0A1W2AMB2"/>
<dbReference type="SUPFAM" id="SSF53850">
    <property type="entry name" value="Periplasmic binding protein-like II"/>
    <property type="match status" value="1"/>
</dbReference>
<dbReference type="PANTHER" id="PTHR35936:SF17">
    <property type="entry name" value="ARGININE-BINDING EXTRACELLULAR PROTEIN ARTP"/>
    <property type="match status" value="1"/>
</dbReference>
<evidence type="ECO:0000259" key="3">
    <source>
        <dbReference type="SMART" id="SM00062"/>
    </source>
</evidence>
<evidence type="ECO:0000256" key="2">
    <source>
        <dbReference type="SAM" id="SignalP"/>
    </source>
</evidence>
<evidence type="ECO:0000313" key="5">
    <source>
        <dbReference type="Proteomes" id="UP000192708"/>
    </source>
</evidence>
<name>A0A1W2AMB2_9BURK</name>
<dbReference type="Pfam" id="PF00497">
    <property type="entry name" value="SBP_bac_3"/>
    <property type="match status" value="1"/>
</dbReference>
<keyword evidence="1 2" id="KW-0732">Signal</keyword>
<evidence type="ECO:0000313" key="4">
    <source>
        <dbReference type="EMBL" id="SMC61652.1"/>
    </source>
</evidence>